<dbReference type="AlphaFoldDB" id="B9G0C9"/>
<evidence type="ECO:0000256" key="1">
    <source>
        <dbReference type="SAM" id="MobiDB-lite"/>
    </source>
</evidence>
<reference evidence="2" key="1">
    <citation type="journal article" date="2005" name="PLoS Biol.">
        <title>The genomes of Oryza sativa: a history of duplications.</title>
        <authorList>
            <person name="Yu J."/>
            <person name="Wang J."/>
            <person name="Lin W."/>
            <person name="Li S."/>
            <person name="Li H."/>
            <person name="Zhou J."/>
            <person name="Ni P."/>
            <person name="Dong W."/>
            <person name="Hu S."/>
            <person name="Zeng C."/>
            <person name="Zhang J."/>
            <person name="Zhang Y."/>
            <person name="Li R."/>
            <person name="Xu Z."/>
            <person name="Li S."/>
            <person name="Li X."/>
            <person name="Zheng H."/>
            <person name="Cong L."/>
            <person name="Lin L."/>
            <person name="Yin J."/>
            <person name="Geng J."/>
            <person name="Li G."/>
            <person name="Shi J."/>
            <person name="Liu J."/>
            <person name="Lv H."/>
            <person name="Li J."/>
            <person name="Wang J."/>
            <person name="Deng Y."/>
            <person name="Ran L."/>
            <person name="Shi X."/>
            <person name="Wang X."/>
            <person name="Wu Q."/>
            <person name="Li C."/>
            <person name="Ren X."/>
            <person name="Wang J."/>
            <person name="Wang X."/>
            <person name="Li D."/>
            <person name="Liu D."/>
            <person name="Zhang X."/>
            <person name="Ji Z."/>
            <person name="Zhao W."/>
            <person name="Sun Y."/>
            <person name="Zhang Z."/>
            <person name="Bao J."/>
            <person name="Han Y."/>
            <person name="Dong L."/>
            <person name="Ji J."/>
            <person name="Chen P."/>
            <person name="Wu S."/>
            <person name="Liu J."/>
            <person name="Xiao Y."/>
            <person name="Bu D."/>
            <person name="Tan J."/>
            <person name="Yang L."/>
            <person name="Ye C."/>
            <person name="Zhang J."/>
            <person name="Xu J."/>
            <person name="Zhou Y."/>
            <person name="Yu Y."/>
            <person name="Zhang B."/>
            <person name="Zhuang S."/>
            <person name="Wei H."/>
            <person name="Liu B."/>
            <person name="Lei M."/>
            <person name="Yu H."/>
            <person name="Li Y."/>
            <person name="Xu H."/>
            <person name="Wei S."/>
            <person name="He X."/>
            <person name="Fang L."/>
            <person name="Zhang Z."/>
            <person name="Zhang Y."/>
            <person name="Huang X."/>
            <person name="Su Z."/>
            <person name="Tong W."/>
            <person name="Li J."/>
            <person name="Tong Z."/>
            <person name="Li S."/>
            <person name="Ye J."/>
            <person name="Wang L."/>
            <person name="Fang L."/>
            <person name="Lei T."/>
            <person name="Chen C."/>
            <person name="Chen H."/>
            <person name="Xu Z."/>
            <person name="Li H."/>
            <person name="Huang H."/>
            <person name="Zhang F."/>
            <person name="Xu H."/>
            <person name="Li N."/>
            <person name="Zhao C."/>
            <person name="Li S."/>
            <person name="Dong L."/>
            <person name="Huang Y."/>
            <person name="Li L."/>
            <person name="Xi Y."/>
            <person name="Qi Q."/>
            <person name="Li W."/>
            <person name="Zhang B."/>
            <person name="Hu W."/>
            <person name="Zhang Y."/>
            <person name="Tian X."/>
            <person name="Jiao Y."/>
            <person name="Liang X."/>
            <person name="Jin J."/>
            <person name="Gao L."/>
            <person name="Zheng W."/>
            <person name="Hao B."/>
            <person name="Liu S."/>
            <person name="Wang W."/>
            <person name="Yuan L."/>
            <person name="Cao M."/>
            <person name="McDermott J."/>
            <person name="Samudrala R."/>
            <person name="Wang J."/>
            <person name="Wong G.K."/>
            <person name="Yang H."/>
        </authorList>
    </citation>
    <scope>NUCLEOTIDE SEQUENCE [LARGE SCALE GENOMIC DNA]</scope>
</reference>
<dbReference type="Proteomes" id="UP000007752">
    <property type="component" value="Chromosome 8"/>
</dbReference>
<reference evidence="2" key="2">
    <citation type="submission" date="2008-12" db="EMBL/GenBank/DDBJ databases">
        <title>Improved gene annotation of the rice (Oryza sativa) genomes.</title>
        <authorList>
            <person name="Wang J."/>
            <person name="Li R."/>
            <person name="Fan W."/>
            <person name="Huang Q."/>
            <person name="Zhang J."/>
            <person name="Zhou Y."/>
            <person name="Hu Y."/>
            <person name="Zi S."/>
            <person name="Li J."/>
            <person name="Ni P."/>
            <person name="Zheng H."/>
            <person name="Zhang Y."/>
            <person name="Zhao M."/>
            <person name="Hao Q."/>
            <person name="McDermott J."/>
            <person name="Samudrala R."/>
            <person name="Kristiansen K."/>
            <person name="Wong G.K.-S."/>
        </authorList>
    </citation>
    <scope>NUCLEOTIDE SEQUENCE</scope>
</reference>
<gene>
    <name evidence="2" type="ORF">OsJ_26920</name>
</gene>
<feature type="region of interest" description="Disordered" evidence="1">
    <location>
        <begin position="63"/>
        <end position="83"/>
    </location>
</feature>
<evidence type="ECO:0000313" key="2">
    <source>
        <dbReference type="EMBL" id="EEE68496.1"/>
    </source>
</evidence>
<dbReference type="EMBL" id="CM000145">
    <property type="protein sequence ID" value="EEE68496.1"/>
    <property type="molecule type" value="Genomic_DNA"/>
</dbReference>
<sequence>MELGAWELDSMAPGPGRPLCLCVSYLEIGIGRGEEQSCENRQSHALPLLLLIGVDPLYTGSSSPMRLDAAELHQSPPQIETPD</sequence>
<name>B9G0C9_ORYSJ</name>
<organism evidence="2">
    <name type="scientific">Oryza sativa subsp. japonica</name>
    <name type="common">Rice</name>
    <dbReference type="NCBI Taxonomy" id="39947"/>
    <lineage>
        <taxon>Eukaryota</taxon>
        <taxon>Viridiplantae</taxon>
        <taxon>Streptophyta</taxon>
        <taxon>Embryophyta</taxon>
        <taxon>Tracheophyta</taxon>
        <taxon>Spermatophyta</taxon>
        <taxon>Magnoliopsida</taxon>
        <taxon>Liliopsida</taxon>
        <taxon>Poales</taxon>
        <taxon>Poaceae</taxon>
        <taxon>BOP clade</taxon>
        <taxon>Oryzoideae</taxon>
        <taxon>Oryzeae</taxon>
        <taxon>Oryzinae</taxon>
        <taxon>Oryza</taxon>
        <taxon>Oryza sativa</taxon>
    </lineage>
</organism>
<accession>B9G0C9</accession>
<proteinExistence type="predicted"/>
<protein>
    <submittedName>
        <fullName evidence="2">Uncharacterized protein</fullName>
    </submittedName>
</protein>